<dbReference type="Gene3D" id="3.20.20.190">
    <property type="entry name" value="Phosphatidylinositol (PI) phosphodiesterase"/>
    <property type="match status" value="1"/>
</dbReference>
<dbReference type="InterPro" id="IPR017946">
    <property type="entry name" value="PLC-like_Pdiesterase_TIM-brl"/>
</dbReference>
<evidence type="ECO:0000259" key="1">
    <source>
        <dbReference type="PROSITE" id="PS51704"/>
    </source>
</evidence>
<organism evidence="2 3">
    <name type="scientific">Actinomadura barringtoniae</name>
    <dbReference type="NCBI Taxonomy" id="1427535"/>
    <lineage>
        <taxon>Bacteria</taxon>
        <taxon>Bacillati</taxon>
        <taxon>Actinomycetota</taxon>
        <taxon>Actinomycetes</taxon>
        <taxon>Streptosporangiales</taxon>
        <taxon>Thermomonosporaceae</taxon>
        <taxon>Actinomadura</taxon>
    </lineage>
</organism>
<dbReference type="Proteomes" id="UP000669179">
    <property type="component" value="Unassembled WGS sequence"/>
</dbReference>
<dbReference type="PROSITE" id="PS51704">
    <property type="entry name" value="GP_PDE"/>
    <property type="match status" value="1"/>
</dbReference>
<dbReference type="GO" id="GO:0006629">
    <property type="term" value="P:lipid metabolic process"/>
    <property type="evidence" value="ECO:0007669"/>
    <property type="project" value="InterPro"/>
</dbReference>
<dbReference type="EMBL" id="JAGEOJ010000007">
    <property type="protein sequence ID" value="MBO2449234.1"/>
    <property type="molecule type" value="Genomic_DNA"/>
</dbReference>
<name>A0A939PGB6_9ACTN</name>
<reference evidence="2" key="1">
    <citation type="submission" date="2021-03" db="EMBL/GenBank/DDBJ databases">
        <authorList>
            <person name="Kanchanasin P."/>
            <person name="Saeng-In P."/>
            <person name="Phongsopitanun W."/>
            <person name="Yuki M."/>
            <person name="Kudo T."/>
            <person name="Ohkuma M."/>
            <person name="Tanasupawat S."/>
        </authorList>
    </citation>
    <scope>NUCLEOTIDE SEQUENCE</scope>
    <source>
        <strain evidence="2">GKU 128</strain>
    </source>
</reference>
<evidence type="ECO:0000313" key="3">
    <source>
        <dbReference type="Proteomes" id="UP000669179"/>
    </source>
</evidence>
<protein>
    <submittedName>
        <fullName evidence="2">Glycerophosphodiester phosphodiesterase</fullName>
    </submittedName>
</protein>
<dbReference type="PANTHER" id="PTHR46211:SF14">
    <property type="entry name" value="GLYCEROPHOSPHODIESTER PHOSPHODIESTERASE"/>
    <property type="match status" value="1"/>
</dbReference>
<dbReference type="Pfam" id="PF03009">
    <property type="entry name" value="GDPD"/>
    <property type="match status" value="1"/>
</dbReference>
<proteinExistence type="predicted"/>
<dbReference type="SUPFAM" id="SSF51695">
    <property type="entry name" value="PLC-like phosphodiesterases"/>
    <property type="match status" value="1"/>
</dbReference>
<dbReference type="GO" id="GO:0008081">
    <property type="term" value="F:phosphoric diester hydrolase activity"/>
    <property type="evidence" value="ECO:0007669"/>
    <property type="project" value="InterPro"/>
</dbReference>
<gene>
    <name evidence="2" type="ORF">J4573_19170</name>
</gene>
<feature type="domain" description="GP-PDE" evidence="1">
    <location>
        <begin position="8"/>
        <end position="287"/>
    </location>
</feature>
<dbReference type="InterPro" id="IPR030395">
    <property type="entry name" value="GP_PDE_dom"/>
</dbReference>
<dbReference type="PANTHER" id="PTHR46211">
    <property type="entry name" value="GLYCEROPHOSPHORYL DIESTER PHOSPHODIESTERASE"/>
    <property type="match status" value="1"/>
</dbReference>
<dbReference type="AlphaFoldDB" id="A0A939PGB6"/>
<comment type="caution">
    <text evidence="2">The sequence shown here is derived from an EMBL/GenBank/DDBJ whole genome shotgun (WGS) entry which is preliminary data.</text>
</comment>
<sequence length="304" mass="32599">MTSFGGAVELHGHRGARGLRPENTLPGLAFALELGVDAIEFDVGLTADEVVVLNHDQAFSPVNVADTGPANPGDPGFPYVGRPIRELRLDQVKTLDAGIRRRSDDDPFKLTHQPLPGTPVPTLAEACALLSRAPGVDLAVELKTDPSWPDADVALFTAAVAQVLSAFDLLGRSRLLAFDWRVLLEARRYAPRAARVALIEAKTLVPGTTWLAGMEPDDPARAALDIGATVLSPEHVLADLDLVGAAHSLALPVVVWTVNEPDEMARFIGYGVDAIVTDYPDRLRNVLKQHGLPVPRPLRTQPLG</sequence>
<accession>A0A939PGB6</accession>
<evidence type="ECO:0000313" key="2">
    <source>
        <dbReference type="EMBL" id="MBO2449234.1"/>
    </source>
</evidence>
<dbReference type="RefSeq" id="WP_208257103.1">
    <property type="nucleotide sequence ID" value="NZ_JAGEOJ010000007.1"/>
</dbReference>
<keyword evidence="3" id="KW-1185">Reference proteome</keyword>